<dbReference type="InterPro" id="IPR008516">
    <property type="entry name" value="Na/K-Atpase_Interacting"/>
</dbReference>
<feature type="compositionally biased region" description="Basic residues" evidence="8">
    <location>
        <begin position="191"/>
        <end position="200"/>
    </location>
</feature>
<evidence type="ECO:0000256" key="3">
    <source>
        <dbReference type="ARBA" id="ARBA00022475"/>
    </source>
</evidence>
<evidence type="ECO:0000256" key="1">
    <source>
        <dbReference type="ARBA" id="ARBA00004651"/>
    </source>
</evidence>
<dbReference type="GO" id="GO:0005886">
    <property type="term" value="C:plasma membrane"/>
    <property type="evidence" value="ECO:0007669"/>
    <property type="project" value="UniProtKB-SubCell"/>
</dbReference>
<feature type="compositionally biased region" description="Polar residues" evidence="8">
    <location>
        <begin position="251"/>
        <end position="263"/>
    </location>
</feature>
<keyword evidence="3 7" id="KW-1003">Cell membrane</keyword>
<reference evidence="9" key="1">
    <citation type="submission" date="2020-11" db="EMBL/GenBank/DDBJ databases">
        <authorList>
            <person name="Tran Van P."/>
        </authorList>
    </citation>
    <scope>NUCLEOTIDE SEQUENCE</scope>
</reference>
<evidence type="ECO:0000313" key="9">
    <source>
        <dbReference type="EMBL" id="CAD7575700.1"/>
    </source>
</evidence>
<organism evidence="9">
    <name type="scientific">Timema californicum</name>
    <name type="common">California timema</name>
    <name type="synonym">Walking stick</name>
    <dbReference type="NCBI Taxonomy" id="61474"/>
    <lineage>
        <taxon>Eukaryota</taxon>
        <taxon>Metazoa</taxon>
        <taxon>Ecdysozoa</taxon>
        <taxon>Arthropoda</taxon>
        <taxon>Hexapoda</taxon>
        <taxon>Insecta</taxon>
        <taxon>Pterygota</taxon>
        <taxon>Neoptera</taxon>
        <taxon>Polyneoptera</taxon>
        <taxon>Phasmatodea</taxon>
        <taxon>Timematodea</taxon>
        <taxon>Timematoidea</taxon>
        <taxon>Timematidae</taxon>
        <taxon>Timema</taxon>
    </lineage>
</organism>
<dbReference type="Pfam" id="PF05640">
    <property type="entry name" value="NKAIN"/>
    <property type="match status" value="1"/>
</dbReference>
<keyword evidence="4" id="KW-0812">Transmembrane</keyword>
<dbReference type="PANTHER" id="PTHR13084">
    <property type="entry name" value="T-CELL LYMPHOMA BREAKPOINT-ASSOCIATED TARGET 1-RELATED"/>
    <property type="match status" value="1"/>
</dbReference>
<keyword evidence="5" id="KW-1133">Transmembrane helix</keyword>
<evidence type="ECO:0000256" key="6">
    <source>
        <dbReference type="ARBA" id="ARBA00023136"/>
    </source>
</evidence>
<feature type="region of interest" description="Disordered" evidence="8">
    <location>
        <begin position="251"/>
        <end position="326"/>
    </location>
</feature>
<comment type="similarity">
    <text evidence="2 7">Belongs to the NKAIN family.</text>
</comment>
<evidence type="ECO:0000256" key="7">
    <source>
        <dbReference type="RuleBase" id="RU368041"/>
    </source>
</evidence>
<gene>
    <name evidence="9" type="ORF">TCMB3V08_LOCUS8285</name>
</gene>
<evidence type="ECO:0000256" key="8">
    <source>
        <dbReference type="SAM" id="MobiDB-lite"/>
    </source>
</evidence>
<name>A0A7R9JB22_TIMCA</name>
<protein>
    <recommendedName>
        <fullName evidence="7">Sodium/potassium-transporting ATPase subunit beta-1-interacting protein</fullName>
        <shortName evidence="7">Na(+)/K(+)-transporting ATPase subunit beta-1-interacting protein</shortName>
    </recommendedName>
</protein>
<dbReference type="PANTHER" id="PTHR13084:SF6">
    <property type="entry name" value="SODIUM_POTASSIUM-TRANSPORTING ATPASE SUBUNIT BETA-1-INTERACTING PROTEIN"/>
    <property type="match status" value="1"/>
</dbReference>
<accession>A0A7R9JB22</accession>
<feature type="compositionally biased region" description="Polar residues" evidence="8">
    <location>
        <begin position="310"/>
        <end position="323"/>
    </location>
</feature>
<proteinExistence type="inferred from homology"/>
<evidence type="ECO:0000256" key="4">
    <source>
        <dbReference type="ARBA" id="ARBA00022692"/>
    </source>
</evidence>
<evidence type="ECO:0000256" key="2">
    <source>
        <dbReference type="ARBA" id="ARBA00006364"/>
    </source>
</evidence>
<dbReference type="AlphaFoldDB" id="A0A7R9JB22"/>
<keyword evidence="6" id="KW-0472">Membrane</keyword>
<feature type="region of interest" description="Disordered" evidence="8">
    <location>
        <begin position="175"/>
        <end position="238"/>
    </location>
</feature>
<sequence>MALTTPASWKHLLKKALTLWRPMGQVKEHDSDVLNLGTGSVSWWEVNGAGCRPIYPTNLTVDDPYPFRPLRPDKVMDCVLDYKYVETFHAALQCLLAEKPPPVHPTEIHPTEIRTSISPSSAIELNTTSALVNYATEAAKTNKYGYKRNGSLNQTSLYSIEFSQQNVEDAIEFEEENNQFPDRPLSPRPMTPRRVKRRSVISRGSTSRTSQHDKRGSGTYNNTMRHSHRSSYRRSNLQHQNPVTRLIEQQQNLDSSTTSNESANRLHYPGSSQADLITPTQQWKKSTGHTNPVYEQNSTQSLNDDDIYNNRPSSARSSYSNYHGTRPISGYRGPGNAYFMTSQATPQVPVSNVHKHNSHRNHAAFLCSGPPPYHVDGAVNSETVI</sequence>
<dbReference type="GO" id="GO:0002028">
    <property type="term" value="P:regulation of sodium ion transport"/>
    <property type="evidence" value="ECO:0007669"/>
    <property type="project" value="UniProtKB-UniRule"/>
</dbReference>
<dbReference type="EMBL" id="OE183468">
    <property type="protein sequence ID" value="CAD7575700.1"/>
    <property type="molecule type" value="Genomic_DNA"/>
</dbReference>
<comment type="subcellular location">
    <subcellularLocation>
        <location evidence="1 7">Cell membrane</location>
        <topology evidence="1 7">Multi-pass membrane protein</topology>
    </subcellularLocation>
</comment>
<feature type="compositionally biased region" description="Polar residues" evidence="8">
    <location>
        <begin position="270"/>
        <end position="302"/>
    </location>
</feature>
<evidence type="ECO:0000256" key="5">
    <source>
        <dbReference type="ARBA" id="ARBA00022989"/>
    </source>
</evidence>